<dbReference type="Proteomes" id="UP000228934">
    <property type="component" value="Unassembled WGS sequence"/>
</dbReference>
<reference evidence="2" key="1">
    <citation type="journal article" date="2017" name="Nat. Commun.">
        <title>The North American bullfrog draft genome provides insight into hormonal regulation of long noncoding RNA.</title>
        <authorList>
            <person name="Hammond S.A."/>
            <person name="Warren R.L."/>
            <person name="Vandervalk B.P."/>
            <person name="Kucuk E."/>
            <person name="Khan H."/>
            <person name="Gibb E.A."/>
            <person name="Pandoh P."/>
            <person name="Kirk H."/>
            <person name="Zhao Y."/>
            <person name="Jones M."/>
            <person name="Mungall A.J."/>
            <person name="Coope R."/>
            <person name="Pleasance S."/>
            <person name="Moore R.A."/>
            <person name="Holt R.A."/>
            <person name="Round J.M."/>
            <person name="Ohora S."/>
            <person name="Walle B.V."/>
            <person name="Veldhoen N."/>
            <person name="Helbing C.C."/>
            <person name="Birol I."/>
        </authorList>
    </citation>
    <scope>NUCLEOTIDE SEQUENCE [LARGE SCALE GENOMIC DNA]</scope>
</reference>
<protein>
    <submittedName>
        <fullName evidence="1">Uncharacterized protein</fullName>
    </submittedName>
</protein>
<sequence>MHCTCDLQQVSVLTALQMQCVCTESHGTVVPCDPVAVRFIK</sequence>
<keyword evidence="2" id="KW-1185">Reference proteome</keyword>
<name>A0A2G9R5Q9_AQUCT</name>
<gene>
    <name evidence="1" type="ORF">AB205_0056880</name>
</gene>
<dbReference type="AlphaFoldDB" id="A0A2G9R5Q9"/>
<accession>A0A2G9R5Q9</accession>
<organism evidence="1 2">
    <name type="scientific">Aquarana catesbeiana</name>
    <name type="common">American bullfrog</name>
    <name type="synonym">Rana catesbeiana</name>
    <dbReference type="NCBI Taxonomy" id="8400"/>
    <lineage>
        <taxon>Eukaryota</taxon>
        <taxon>Metazoa</taxon>
        <taxon>Chordata</taxon>
        <taxon>Craniata</taxon>
        <taxon>Vertebrata</taxon>
        <taxon>Euteleostomi</taxon>
        <taxon>Amphibia</taxon>
        <taxon>Batrachia</taxon>
        <taxon>Anura</taxon>
        <taxon>Neobatrachia</taxon>
        <taxon>Ranoidea</taxon>
        <taxon>Ranidae</taxon>
        <taxon>Aquarana</taxon>
    </lineage>
</organism>
<evidence type="ECO:0000313" key="1">
    <source>
        <dbReference type="EMBL" id="PIO23214.1"/>
    </source>
</evidence>
<proteinExistence type="predicted"/>
<evidence type="ECO:0000313" key="2">
    <source>
        <dbReference type="Proteomes" id="UP000228934"/>
    </source>
</evidence>
<dbReference type="EMBL" id="KV964391">
    <property type="protein sequence ID" value="PIO23214.1"/>
    <property type="molecule type" value="Genomic_DNA"/>
</dbReference>